<dbReference type="GO" id="GO:0016747">
    <property type="term" value="F:acyltransferase activity, transferring groups other than amino-acyl groups"/>
    <property type="evidence" value="ECO:0007669"/>
    <property type="project" value="InterPro"/>
</dbReference>
<proteinExistence type="predicted"/>
<keyword evidence="2" id="KW-0808">Transferase</keyword>
<keyword evidence="3" id="KW-1185">Reference proteome</keyword>
<dbReference type="AlphaFoldDB" id="A0A1A7NXV6"/>
<name>A0A1A7NXV6_9PAST</name>
<protein>
    <submittedName>
        <fullName evidence="2">Acetyltransferase</fullName>
    </submittedName>
</protein>
<dbReference type="SUPFAM" id="SSF55729">
    <property type="entry name" value="Acyl-CoA N-acyltransferases (Nat)"/>
    <property type="match status" value="1"/>
</dbReference>
<evidence type="ECO:0000259" key="1">
    <source>
        <dbReference type="PROSITE" id="PS51186"/>
    </source>
</evidence>
<dbReference type="EMBL" id="JTJM01000005">
    <property type="protein sequence ID" value="OBW93824.1"/>
    <property type="molecule type" value="Genomic_DNA"/>
</dbReference>
<gene>
    <name evidence="2" type="ORF">QV01_00900</name>
</gene>
<dbReference type="InterPro" id="IPR000182">
    <property type="entry name" value="GNAT_dom"/>
</dbReference>
<organism evidence="2 3">
    <name type="scientific">Gallibacterium genomosp. 3</name>
    <dbReference type="NCBI Taxonomy" id="505345"/>
    <lineage>
        <taxon>Bacteria</taxon>
        <taxon>Pseudomonadati</taxon>
        <taxon>Pseudomonadota</taxon>
        <taxon>Gammaproteobacteria</taxon>
        <taxon>Pasteurellales</taxon>
        <taxon>Pasteurellaceae</taxon>
        <taxon>Gallibacterium</taxon>
    </lineage>
</organism>
<dbReference type="CDD" id="cd04301">
    <property type="entry name" value="NAT_SF"/>
    <property type="match status" value="1"/>
</dbReference>
<evidence type="ECO:0000313" key="3">
    <source>
        <dbReference type="Proteomes" id="UP000243558"/>
    </source>
</evidence>
<dbReference type="Pfam" id="PF13673">
    <property type="entry name" value="Acetyltransf_10"/>
    <property type="match status" value="1"/>
</dbReference>
<dbReference type="OrthoDB" id="9796171at2"/>
<dbReference type="Proteomes" id="UP000243558">
    <property type="component" value="Unassembled WGS sequence"/>
</dbReference>
<dbReference type="InterPro" id="IPR016181">
    <property type="entry name" value="Acyl_CoA_acyltransferase"/>
</dbReference>
<dbReference type="Gene3D" id="3.40.630.30">
    <property type="match status" value="1"/>
</dbReference>
<feature type="domain" description="N-acetyltransferase" evidence="1">
    <location>
        <begin position="6"/>
        <end position="144"/>
    </location>
</feature>
<dbReference type="PROSITE" id="PS51186">
    <property type="entry name" value="GNAT"/>
    <property type="match status" value="1"/>
</dbReference>
<dbReference type="PATRIC" id="fig|505345.7.peg.179"/>
<dbReference type="RefSeq" id="WP_065238579.1">
    <property type="nucleotide sequence ID" value="NZ_JTJM01000005.1"/>
</dbReference>
<evidence type="ECO:0000313" key="2">
    <source>
        <dbReference type="EMBL" id="OBW93824.1"/>
    </source>
</evidence>
<reference evidence="2 3" key="1">
    <citation type="submission" date="2014-11" db="EMBL/GenBank/DDBJ databases">
        <title>Pan-genome of Gallibacterium spp.</title>
        <authorList>
            <person name="Kudirkiene E."/>
            <person name="Bojesen A.M."/>
        </authorList>
    </citation>
    <scope>NUCLEOTIDE SEQUENCE [LARGE SCALE GENOMIC DNA]</scope>
    <source>
        <strain evidence="2 3">F151</strain>
    </source>
</reference>
<sequence length="144" mass="17057">MQCYYKTFSQLTTQELFQIYQARTAVFVVEQQCPYQEVDAIDLEATHLWLAVDHKLVAYARIYLQHQAIHFGRVLVIPEYRHQGIAKQLLDQIFHFISNTFPNKPIVIQAQHYLQAFYQQYGFIVTSEVYLEDNIPHIDMCKNN</sequence>
<comment type="caution">
    <text evidence="2">The sequence shown here is derived from an EMBL/GenBank/DDBJ whole genome shotgun (WGS) entry which is preliminary data.</text>
</comment>
<accession>A0A1A7NXV6</accession>